<dbReference type="AlphaFoldDB" id="A0A5M3YUW6"/>
<accession>A0A5M3YUW6</accession>
<sequence>MLTTLVQSIEITELTESAPCRNLRATSSRSKVEICHIWQAELLVGSHYDNPIGAGESRKCVEQLLKASEKARLVEDVDWIIALHVIPRKS</sequence>
<keyword evidence="2" id="KW-1185">Reference proteome</keyword>
<dbReference type="Proteomes" id="UP000452235">
    <property type="component" value="Unassembled WGS sequence"/>
</dbReference>
<dbReference type="EMBL" id="BLJY01000002">
    <property type="protein sequence ID" value="GFF13494.1"/>
    <property type="molecule type" value="Genomic_DNA"/>
</dbReference>
<name>A0A5M3YUW6_ASPTE</name>
<proteinExistence type="predicted"/>
<gene>
    <name evidence="1" type="ORF">ATEIFO6365_0002060500</name>
</gene>
<organism evidence="1 2">
    <name type="scientific">Aspergillus terreus</name>
    <dbReference type="NCBI Taxonomy" id="33178"/>
    <lineage>
        <taxon>Eukaryota</taxon>
        <taxon>Fungi</taxon>
        <taxon>Dikarya</taxon>
        <taxon>Ascomycota</taxon>
        <taxon>Pezizomycotina</taxon>
        <taxon>Eurotiomycetes</taxon>
        <taxon>Eurotiomycetidae</taxon>
        <taxon>Eurotiales</taxon>
        <taxon>Aspergillaceae</taxon>
        <taxon>Aspergillus</taxon>
        <taxon>Aspergillus subgen. Circumdati</taxon>
    </lineage>
</organism>
<reference evidence="1 2" key="1">
    <citation type="submission" date="2020-01" db="EMBL/GenBank/DDBJ databases">
        <title>Aspergillus terreus IFO 6365 whole genome shotgun sequence.</title>
        <authorList>
            <person name="Kanamasa S."/>
            <person name="Takahashi H."/>
        </authorList>
    </citation>
    <scope>NUCLEOTIDE SEQUENCE [LARGE SCALE GENOMIC DNA]</scope>
    <source>
        <strain evidence="1 2">IFO 6365</strain>
    </source>
</reference>
<evidence type="ECO:0000313" key="2">
    <source>
        <dbReference type="Proteomes" id="UP000452235"/>
    </source>
</evidence>
<evidence type="ECO:0000313" key="1">
    <source>
        <dbReference type="EMBL" id="GFF13494.1"/>
    </source>
</evidence>
<comment type="caution">
    <text evidence="1">The sequence shown here is derived from an EMBL/GenBank/DDBJ whole genome shotgun (WGS) entry which is preliminary data.</text>
</comment>
<protein>
    <submittedName>
        <fullName evidence="1">Uncharacterized protein</fullName>
    </submittedName>
</protein>